<sequence>MSKSNNSNIILIDKFGKMKTLQVNTKDFNKEDLYKKCGFKKDNDFSKQIEWKITVEKQKYKISVYAKTDGRANTENKYDFPPPIDNVLFFGTCAVISEIKDLETNSYKLFNLSIELWEKIYEKLFGGFENLNDTIHEDENEVDELANVKADKKTKQGYLKDGFVVDDMDNDDDDDDEEDADDYENIDDIEYEDDNIEEDGDEDDDDDDITKDIEENDEDDYEDETIEEDDIDNSDEDDEGVNKKRGRKPKKNGKKKSGNLNVKVSIVKKSKKGKKPNDDIIEDLIIEDITTELSEEEYVYA</sequence>
<accession>A0A6C0E2D6</accession>
<evidence type="ECO:0000256" key="2">
    <source>
        <dbReference type="SAM" id="MobiDB-lite"/>
    </source>
</evidence>
<dbReference type="AlphaFoldDB" id="A0A6C0E2D6"/>
<name>A0A6C0E2D6_9ZZZZ</name>
<feature type="compositionally biased region" description="Basic residues" evidence="2">
    <location>
        <begin position="243"/>
        <end position="257"/>
    </location>
</feature>
<feature type="compositionally biased region" description="Acidic residues" evidence="2">
    <location>
        <begin position="164"/>
        <end position="239"/>
    </location>
</feature>
<reference evidence="3" key="1">
    <citation type="journal article" date="2020" name="Nature">
        <title>Giant virus diversity and host interactions through global metagenomics.</title>
        <authorList>
            <person name="Schulz F."/>
            <person name="Roux S."/>
            <person name="Paez-Espino D."/>
            <person name="Jungbluth S."/>
            <person name="Walsh D.A."/>
            <person name="Denef V.J."/>
            <person name="McMahon K.D."/>
            <person name="Konstantinidis K.T."/>
            <person name="Eloe-Fadrosh E.A."/>
            <person name="Kyrpides N.C."/>
            <person name="Woyke T."/>
        </authorList>
    </citation>
    <scope>NUCLEOTIDE SEQUENCE</scope>
    <source>
        <strain evidence="3">GVMAG-M-3300023179-116</strain>
    </source>
</reference>
<feature type="coiled-coil region" evidence="1">
    <location>
        <begin position="128"/>
        <end position="155"/>
    </location>
</feature>
<proteinExistence type="predicted"/>
<keyword evidence="1" id="KW-0175">Coiled coil</keyword>
<protein>
    <submittedName>
        <fullName evidence="3">Uncharacterized protein</fullName>
    </submittedName>
</protein>
<feature type="region of interest" description="Disordered" evidence="2">
    <location>
        <begin position="163"/>
        <end position="260"/>
    </location>
</feature>
<dbReference type="EMBL" id="MN739730">
    <property type="protein sequence ID" value="QHT23317.1"/>
    <property type="molecule type" value="Genomic_DNA"/>
</dbReference>
<evidence type="ECO:0000313" key="3">
    <source>
        <dbReference type="EMBL" id="QHT23317.1"/>
    </source>
</evidence>
<organism evidence="3">
    <name type="scientific">viral metagenome</name>
    <dbReference type="NCBI Taxonomy" id="1070528"/>
    <lineage>
        <taxon>unclassified sequences</taxon>
        <taxon>metagenomes</taxon>
        <taxon>organismal metagenomes</taxon>
    </lineage>
</organism>
<evidence type="ECO:0000256" key="1">
    <source>
        <dbReference type="SAM" id="Coils"/>
    </source>
</evidence>